<gene>
    <name evidence="2" type="ORF">ORQ98_18410</name>
</gene>
<dbReference type="RefSeq" id="WP_274690262.1">
    <property type="nucleotide sequence ID" value="NZ_JAPMOU010000026.1"/>
</dbReference>
<dbReference type="PANTHER" id="PTHR13136:SF11">
    <property type="entry name" value="TESTIS-EXPRESSED PROTEIN 30"/>
    <property type="match status" value="1"/>
</dbReference>
<evidence type="ECO:0000313" key="3">
    <source>
        <dbReference type="Proteomes" id="UP001528823"/>
    </source>
</evidence>
<dbReference type="EMBL" id="JAPMOU010000026">
    <property type="protein sequence ID" value="MDE1463930.1"/>
    <property type="molecule type" value="Genomic_DNA"/>
</dbReference>
<feature type="domain" description="KANL3/Tex30 alpha/beta hydrolase-like" evidence="1">
    <location>
        <begin position="20"/>
        <end position="214"/>
    </location>
</feature>
<proteinExistence type="predicted"/>
<evidence type="ECO:0000259" key="1">
    <source>
        <dbReference type="Pfam" id="PF20408"/>
    </source>
</evidence>
<dbReference type="Pfam" id="PF20408">
    <property type="entry name" value="Abhydrolase_11"/>
    <property type="match status" value="1"/>
</dbReference>
<reference evidence="2 3" key="1">
    <citation type="submission" date="2022-11" db="EMBL/GenBank/DDBJ databases">
        <title>Spartinivicinus poritis sp. nov., isolated from scleractinian coral Porites lutea.</title>
        <authorList>
            <person name="Zhang G."/>
            <person name="Cai L."/>
            <person name="Wei Q."/>
        </authorList>
    </citation>
    <scope>NUCLEOTIDE SEQUENCE [LARGE SCALE GENOMIC DNA]</scope>
    <source>
        <strain evidence="2 3">A2-2</strain>
    </source>
</reference>
<dbReference type="SUPFAM" id="SSF53474">
    <property type="entry name" value="alpha/beta-Hydrolases"/>
    <property type="match status" value="1"/>
</dbReference>
<dbReference type="InterPro" id="IPR046879">
    <property type="entry name" value="KANL3/Tex30_Abhydrolase"/>
</dbReference>
<dbReference type="Proteomes" id="UP001528823">
    <property type="component" value="Unassembled WGS sequence"/>
</dbReference>
<keyword evidence="2" id="KW-0378">Hydrolase</keyword>
<evidence type="ECO:0000313" key="2">
    <source>
        <dbReference type="EMBL" id="MDE1463930.1"/>
    </source>
</evidence>
<keyword evidence="3" id="KW-1185">Reference proteome</keyword>
<dbReference type="Gene3D" id="3.40.50.1820">
    <property type="entry name" value="alpha/beta hydrolase"/>
    <property type="match status" value="1"/>
</dbReference>
<dbReference type="GO" id="GO:0016787">
    <property type="term" value="F:hydrolase activity"/>
    <property type="evidence" value="ECO:0007669"/>
    <property type="project" value="UniProtKB-KW"/>
</dbReference>
<dbReference type="PANTHER" id="PTHR13136">
    <property type="entry name" value="TESTIS DEVELOPMENT PROTEIN PRTD"/>
    <property type="match status" value="1"/>
</dbReference>
<dbReference type="InterPro" id="IPR026555">
    <property type="entry name" value="NSL3/Tex30"/>
</dbReference>
<protein>
    <submittedName>
        <fullName evidence="2">Alpha/beta hydrolase</fullName>
    </submittedName>
</protein>
<sequence length="227" mass="25095">MKQKFACGEAIFNSADSPIALCLLAHGAGAGMQSEFLQTLAAELQTHAIFVVRFEFPYMQKTTVDGKRRPPDRADRLVAHWQTVVTEITQHSELQQLPCFLAGKSMGGRMAVMAVNLIDQAVAAIGLGYPFYGRGKNQQPRIEPLQGLEKPALIIQGNRDPMGNAQQVAKLPCFSKVQLEWLDDGDHDFKPRKASGFTQAQHIATAANLTSCFIRQQLETENKLRNT</sequence>
<dbReference type="InterPro" id="IPR029058">
    <property type="entry name" value="AB_hydrolase_fold"/>
</dbReference>
<name>A0ABT5UC26_9GAMM</name>
<organism evidence="2 3">
    <name type="scientific">Spartinivicinus poritis</name>
    <dbReference type="NCBI Taxonomy" id="2994640"/>
    <lineage>
        <taxon>Bacteria</taxon>
        <taxon>Pseudomonadati</taxon>
        <taxon>Pseudomonadota</taxon>
        <taxon>Gammaproteobacteria</taxon>
        <taxon>Oceanospirillales</taxon>
        <taxon>Zooshikellaceae</taxon>
        <taxon>Spartinivicinus</taxon>
    </lineage>
</organism>
<accession>A0ABT5UC26</accession>
<comment type="caution">
    <text evidence="2">The sequence shown here is derived from an EMBL/GenBank/DDBJ whole genome shotgun (WGS) entry which is preliminary data.</text>
</comment>